<evidence type="ECO:0008006" key="4">
    <source>
        <dbReference type="Google" id="ProtNLM"/>
    </source>
</evidence>
<evidence type="ECO:0000256" key="1">
    <source>
        <dbReference type="SAM" id="MobiDB-lite"/>
    </source>
</evidence>
<dbReference type="Proteomes" id="UP001431209">
    <property type="component" value="Unassembled WGS sequence"/>
</dbReference>
<keyword evidence="3" id="KW-1185">Reference proteome</keyword>
<protein>
    <recommendedName>
        <fullName evidence="4">Protein FRA10AC1</fullName>
    </recommendedName>
</protein>
<gene>
    <name evidence="2" type="ORF">AKO1_010675</name>
</gene>
<reference evidence="2 3" key="1">
    <citation type="submission" date="2024-03" db="EMBL/GenBank/DDBJ databases">
        <title>The Acrasis kona genome and developmental transcriptomes reveal deep origins of eukaryotic multicellular pathways.</title>
        <authorList>
            <person name="Sheikh S."/>
            <person name="Fu C.-J."/>
            <person name="Brown M.W."/>
            <person name="Baldauf S.L."/>
        </authorList>
    </citation>
    <scope>NUCLEOTIDE SEQUENCE [LARGE SCALE GENOMIC DNA]</scope>
    <source>
        <strain evidence="2 3">ATCC MYA-3509</strain>
    </source>
</reference>
<dbReference type="InterPro" id="IPR019129">
    <property type="entry name" value="Folate-sensitive_fs_Fra10Ac1"/>
</dbReference>
<evidence type="ECO:0000313" key="2">
    <source>
        <dbReference type="EMBL" id="KAL0489410.1"/>
    </source>
</evidence>
<evidence type="ECO:0000313" key="3">
    <source>
        <dbReference type="Proteomes" id="UP001431209"/>
    </source>
</evidence>
<sequence>MQTIVGEENIDKFLQENSGTLVNDTQHTKKDIDKHSDEDVDKISKTKKSVAKSNGIRPVSSARDNELNYIKNYVNFYNDSGALKKELKKEREEELSKFKSNKDILKEHYQFIRDENNDELDTKDTLKSYGEKLAKQYESGLFREYCVANLEKYKQGLIGLRWRTEKEVLSDVGRDTCGSVTCKKKNFRASKNEITLSTVEVNFAYKEHGENKNALVKMCLCKKCLKKMNKANSVKKKRSRDEDDDFDKNKSSKKSKH</sequence>
<organism evidence="2 3">
    <name type="scientific">Acrasis kona</name>
    <dbReference type="NCBI Taxonomy" id="1008807"/>
    <lineage>
        <taxon>Eukaryota</taxon>
        <taxon>Discoba</taxon>
        <taxon>Heterolobosea</taxon>
        <taxon>Tetramitia</taxon>
        <taxon>Eutetramitia</taxon>
        <taxon>Acrasidae</taxon>
        <taxon>Acrasis</taxon>
    </lineage>
</organism>
<dbReference type="AlphaFoldDB" id="A0AAW2ZIZ6"/>
<accession>A0AAW2ZIZ6</accession>
<feature type="compositionally biased region" description="Polar residues" evidence="1">
    <location>
        <begin position="16"/>
        <end position="25"/>
    </location>
</feature>
<name>A0AAW2ZIZ6_9EUKA</name>
<comment type="caution">
    <text evidence="2">The sequence shown here is derived from an EMBL/GenBank/DDBJ whole genome shotgun (WGS) entry which is preliminary data.</text>
</comment>
<feature type="region of interest" description="Disordered" evidence="1">
    <location>
        <begin position="230"/>
        <end position="257"/>
    </location>
</feature>
<feature type="compositionally biased region" description="Basic and acidic residues" evidence="1">
    <location>
        <begin position="26"/>
        <end position="44"/>
    </location>
</feature>
<dbReference type="Pfam" id="PF09725">
    <property type="entry name" value="Fra10Ac1"/>
    <property type="match status" value="1"/>
</dbReference>
<proteinExistence type="predicted"/>
<feature type="region of interest" description="Disordered" evidence="1">
    <location>
        <begin position="16"/>
        <end position="58"/>
    </location>
</feature>
<dbReference type="EMBL" id="JAOPGA020001554">
    <property type="protein sequence ID" value="KAL0489410.1"/>
    <property type="molecule type" value="Genomic_DNA"/>
</dbReference>